<dbReference type="PANTHER" id="PTHR10000:SF8">
    <property type="entry name" value="HAD SUPERFAMILY HYDROLASE-LIKE, TYPE 3"/>
    <property type="match status" value="1"/>
</dbReference>
<dbReference type="NCBIfam" id="TIGR00099">
    <property type="entry name" value="Cof-subfamily"/>
    <property type="match status" value="1"/>
</dbReference>
<name>F2JMP7_CELLD</name>
<dbReference type="AlphaFoldDB" id="F2JMP7"/>
<dbReference type="Gene3D" id="3.40.50.1000">
    <property type="entry name" value="HAD superfamily/HAD-like"/>
    <property type="match status" value="1"/>
</dbReference>
<dbReference type="GO" id="GO:0000287">
    <property type="term" value="F:magnesium ion binding"/>
    <property type="evidence" value="ECO:0007669"/>
    <property type="project" value="TreeGrafter"/>
</dbReference>
<dbReference type="InterPro" id="IPR000150">
    <property type="entry name" value="Cof"/>
</dbReference>
<dbReference type="STRING" id="642492.Clole_3001"/>
<dbReference type="GO" id="GO:0016791">
    <property type="term" value="F:phosphatase activity"/>
    <property type="evidence" value="ECO:0007669"/>
    <property type="project" value="TreeGrafter"/>
</dbReference>
<dbReference type="SFLD" id="SFLDG01140">
    <property type="entry name" value="C2.B:_Phosphomannomutase_and_P"/>
    <property type="match status" value="1"/>
</dbReference>
<dbReference type="eggNOG" id="COG0561">
    <property type="taxonomic scope" value="Bacteria"/>
</dbReference>
<gene>
    <name evidence="1" type="ordered locus">Clole_3001</name>
</gene>
<dbReference type="RefSeq" id="WP_013657978.1">
    <property type="nucleotide sequence ID" value="NC_015275.1"/>
</dbReference>
<reference evidence="1 2" key="1">
    <citation type="journal article" date="2011" name="J. Bacteriol.">
        <title>Complete genome sequence of the cellulose-degrading bacterium Cellulosilyticum lentocellum.</title>
        <authorList>
            <consortium name="US DOE Joint Genome Institute"/>
            <person name="Miller D.A."/>
            <person name="Suen G."/>
            <person name="Bruce D."/>
            <person name="Copeland A."/>
            <person name="Cheng J.F."/>
            <person name="Detter C."/>
            <person name="Goodwin L.A."/>
            <person name="Han C.S."/>
            <person name="Hauser L.J."/>
            <person name="Land M.L."/>
            <person name="Lapidus A."/>
            <person name="Lucas S."/>
            <person name="Meincke L."/>
            <person name="Pitluck S."/>
            <person name="Tapia R."/>
            <person name="Teshima H."/>
            <person name="Woyke T."/>
            <person name="Fox B.G."/>
            <person name="Angert E.R."/>
            <person name="Currie C.R."/>
        </authorList>
    </citation>
    <scope>NUCLEOTIDE SEQUENCE [LARGE SCALE GENOMIC DNA]</scope>
    <source>
        <strain evidence="2">ATCC 49066 / DSM 5427 / NCIMB 11756 / RHM5</strain>
    </source>
</reference>
<keyword evidence="2" id="KW-1185">Reference proteome</keyword>
<sequence length="281" mass="32592">MKKTIYISDLDGTLLSQNKEMSNVSKNILNQLKKEGCNFSIATARTPATVEVILKELDIQEPIILMNGAVLYDLKNHRYLEVEFISQQVVKQVLMQLDYLIETSFIYTIDNNELIVHYQQLENEYKIAFYQERAKSPYKCFTQQILKDYTKVAYFVFLDTEDRIKMIYERVKKIDGIALVMYKDVYSKEGYILEIYSDRATKGNAINKLKRRGYENVICFGDNLNDLCMFKVADEAYAVGNAMQEVKENATAVIGNNNDDSVAKFIQLHYEKMKEKENGLC</sequence>
<keyword evidence="1" id="KW-0378">Hydrolase</keyword>
<dbReference type="GO" id="GO:0005829">
    <property type="term" value="C:cytosol"/>
    <property type="evidence" value="ECO:0007669"/>
    <property type="project" value="TreeGrafter"/>
</dbReference>
<dbReference type="Gene3D" id="3.30.1240.10">
    <property type="match status" value="1"/>
</dbReference>
<dbReference type="PANTHER" id="PTHR10000">
    <property type="entry name" value="PHOSPHOSERINE PHOSPHATASE"/>
    <property type="match status" value="1"/>
</dbReference>
<dbReference type="HOGENOM" id="CLU_044146_1_4_9"/>
<dbReference type="SFLD" id="SFLDS00003">
    <property type="entry name" value="Haloacid_Dehalogenase"/>
    <property type="match status" value="1"/>
</dbReference>
<dbReference type="InterPro" id="IPR006379">
    <property type="entry name" value="HAD-SF_hydro_IIB"/>
</dbReference>
<dbReference type="KEGG" id="cle:Clole_3001"/>
<dbReference type="EMBL" id="CP002582">
    <property type="protein sequence ID" value="ADZ84698.1"/>
    <property type="molecule type" value="Genomic_DNA"/>
</dbReference>
<dbReference type="Pfam" id="PF08282">
    <property type="entry name" value="Hydrolase_3"/>
    <property type="match status" value="1"/>
</dbReference>
<evidence type="ECO:0000313" key="1">
    <source>
        <dbReference type="EMBL" id="ADZ84698.1"/>
    </source>
</evidence>
<accession>F2JMP7</accession>
<dbReference type="NCBIfam" id="TIGR01484">
    <property type="entry name" value="HAD-SF-IIB"/>
    <property type="match status" value="1"/>
</dbReference>
<proteinExistence type="predicted"/>
<dbReference type="InterPro" id="IPR023214">
    <property type="entry name" value="HAD_sf"/>
</dbReference>
<evidence type="ECO:0000313" key="2">
    <source>
        <dbReference type="Proteomes" id="UP000008467"/>
    </source>
</evidence>
<protein>
    <submittedName>
        <fullName evidence="1">HAD-superfamily hydrolase, subfamily IIB</fullName>
    </submittedName>
</protein>
<organism evidence="1 2">
    <name type="scientific">Cellulosilyticum lentocellum (strain ATCC 49066 / DSM 5427 / NCIMB 11756 / RHM5)</name>
    <name type="common">Clostridium lentocellum</name>
    <dbReference type="NCBI Taxonomy" id="642492"/>
    <lineage>
        <taxon>Bacteria</taxon>
        <taxon>Bacillati</taxon>
        <taxon>Bacillota</taxon>
        <taxon>Clostridia</taxon>
        <taxon>Lachnospirales</taxon>
        <taxon>Cellulosilyticaceae</taxon>
        <taxon>Cellulosilyticum</taxon>
    </lineage>
</organism>
<dbReference type="SUPFAM" id="SSF56784">
    <property type="entry name" value="HAD-like"/>
    <property type="match status" value="1"/>
</dbReference>
<dbReference type="Proteomes" id="UP000008467">
    <property type="component" value="Chromosome"/>
</dbReference>
<dbReference type="InterPro" id="IPR036412">
    <property type="entry name" value="HAD-like_sf"/>
</dbReference>